<evidence type="ECO:0000313" key="8">
    <source>
        <dbReference type="Proteomes" id="UP000803884"/>
    </source>
</evidence>
<keyword evidence="2" id="KW-0274">FAD</keyword>
<dbReference type="RefSeq" id="XP_069234266.1">
    <property type="nucleotide sequence ID" value="XM_069368766.1"/>
</dbReference>
<sequence>MPLKIAIIGAGPAGCMLGRLLTKRSLDLEITIFESEDSINFRSQGGTLDLHVKTGQRALKEAGLYVEFLKYARFDSEAMTFADKNLLCYLKLSGNKEGSTTGRPEIDRPELRRLLYESLPQDVVQWGHKLSHIGSDHTLHFVNKPSQTGFDLIVGADGGWSKVRPTVTQARPFYSGIAGQAFRIPEAQIKEPELYKLVNRGSLFAWSDGKSIMAQYMGDGSLSIGTWQVRSEDWQKECGYDVHDPKTSKEACLRDYSDWDSRLVAFTQRAEDYVEPRNLYMLPVGHRWEHAQGVTLVGDAAHLMTPFAGEGVNLAFEDCIKLADAITQSISASTFPSELDRRIKEFEEDMFVRALKTMQLTYGNLQSMFLTPGSPRNGIERLLLRVGEDELGRWLTLVLTPFVYAYYFVFKMIW</sequence>
<evidence type="ECO:0000256" key="5">
    <source>
        <dbReference type="SAM" id="Phobius"/>
    </source>
</evidence>
<dbReference type="SUPFAM" id="SSF51905">
    <property type="entry name" value="FAD/NAD(P)-binding domain"/>
    <property type="match status" value="1"/>
</dbReference>
<keyword evidence="1" id="KW-0285">Flavoprotein</keyword>
<dbReference type="GO" id="GO:0071949">
    <property type="term" value="F:FAD binding"/>
    <property type="evidence" value="ECO:0007669"/>
    <property type="project" value="InterPro"/>
</dbReference>
<dbReference type="Gene3D" id="3.50.50.60">
    <property type="entry name" value="FAD/NAD(P)-binding domain"/>
    <property type="match status" value="1"/>
</dbReference>
<evidence type="ECO:0000313" key="7">
    <source>
        <dbReference type="EMBL" id="KAL1591161.1"/>
    </source>
</evidence>
<feature type="domain" description="FAD-binding" evidence="6">
    <location>
        <begin position="4"/>
        <end position="333"/>
    </location>
</feature>
<organism evidence="7 8">
    <name type="scientific">Cladosporium halotolerans</name>
    <dbReference type="NCBI Taxonomy" id="1052096"/>
    <lineage>
        <taxon>Eukaryota</taxon>
        <taxon>Fungi</taxon>
        <taxon>Dikarya</taxon>
        <taxon>Ascomycota</taxon>
        <taxon>Pezizomycotina</taxon>
        <taxon>Dothideomycetes</taxon>
        <taxon>Dothideomycetidae</taxon>
        <taxon>Cladosporiales</taxon>
        <taxon>Cladosporiaceae</taxon>
        <taxon>Cladosporium</taxon>
    </lineage>
</organism>
<keyword evidence="5" id="KW-0812">Transmembrane</keyword>
<evidence type="ECO:0000256" key="1">
    <source>
        <dbReference type="ARBA" id="ARBA00022630"/>
    </source>
</evidence>
<evidence type="ECO:0000256" key="4">
    <source>
        <dbReference type="ARBA" id="ARBA00023033"/>
    </source>
</evidence>
<keyword evidence="4" id="KW-0503">Monooxygenase</keyword>
<dbReference type="EMBL" id="JAAQHG020000001">
    <property type="protein sequence ID" value="KAL1591161.1"/>
    <property type="molecule type" value="Genomic_DNA"/>
</dbReference>
<proteinExistence type="predicted"/>
<gene>
    <name evidence="7" type="ORF">WHR41_00160</name>
</gene>
<dbReference type="Pfam" id="PF01494">
    <property type="entry name" value="FAD_binding_3"/>
    <property type="match status" value="1"/>
</dbReference>
<dbReference type="AlphaFoldDB" id="A0AB34L614"/>
<keyword evidence="8" id="KW-1185">Reference proteome</keyword>
<dbReference type="PANTHER" id="PTHR46972">
    <property type="entry name" value="MONOOXYGENASE ASQM-RELATED"/>
    <property type="match status" value="1"/>
</dbReference>
<dbReference type="PRINTS" id="PR00420">
    <property type="entry name" value="RNGMNOXGNASE"/>
</dbReference>
<feature type="transmembrane region" description="Helical" evidence="5">
    <location>
        <begin position="391"/>
        <end position="410"/>
    </location>
</feature>
<protein>
    <recommendedName>
        <fullName evidence="6">FAD-binding domain-containing protein</fullName>
    </recommendedName>
</protein>
<name>A0AB34L614_9PEZI</name>
<keyword evidence="5" id="KW-0472">Membrane</keyword>
<keyword evidence="3" id="KW-0560">Oxidoreductase</keyword>
<accession>A0AB34L614</accession>
<evidence type="ECO:0000256" key="2">
    <source>
        <dbReference type="ARBA" id="ARBA00022827"/>
    </source>
</evidence>
<dbReference type="GeneID" id="96001604"/>
<keyword evidence="5" id="KW-1133">Transmembrane helix</keyword>
<dbReference type="GO" id="GO:0004497">
    <property type="term" value="F:monooxygenase activity"/>
    <property type="evidence" value="ECO:0007669"/>
    <property type="project" value="UniProtKB-KW"/>
</dbReference>
<evidence type="ECO:0000259" key="6">
    <source>
        <dbReference type="Pfam" id="PF01494"/>
    </source>
</evidence>
<dbReference type="InterPro" id="IPR002938">
    <property type="entry name" value="FAD-bd"/>
</dbReference>
<comment type="caution">
    <text evidence="7">The sequence shown here is derived from an EMBL/GenBank/DDBJ whole genome shotgun (WGS) entry which is preliminary data.</text>
</comment>
<dbReference type="InterPro" id="IPR036188">
    <property type="entry name" value="FAD/NAD-bd_sf"/>
</dbReference>
<evidence type="ECO:0000256" key="3">
    <source>
        <dbReference type="ARBA" id="ARBA00023002"/>
    </source>
</evidence>
<reference evidence="7 8" key="1">
    <citation type="journal article" date="2020" name="Microbiol. Resour. Announc.">
        <title>Draft Genome Sequence of a Cladosporium Species Isolated from the Mesophotic Ascidian Didemnum maculosum.</title>
        <authorList>
            <person name="Gioti A."/>
            <person name="Siaperas R."/>
            <person name="Nikolaivits E."/>
            <person name="Le Goff G."/>
            <person name="Ouazzani J."/>
            <person name="Kotoulas G."/>
            <person name="Topakas E."/>
        </authorList>
    </citation>
    <scope>NUCLEOTIDE SEQUENCE [LARGE SCALE GENOMIC DNA]</scope>
    <source>
        <strain evidence="7 8">TM138-S3</strain>
    </source>
</reference>
<dbReference type="PANTHER" id="PTHR46972:SF1">
    <property type="entry name" value="FAD DEPENDENT OXIDOREDUCTASE DOMAIN-CONTAINING PROTEIN"/>
    <property type="match status" value="1"/>
</dbReference>
<dbReference type="Proteomes" id="UP000803884">
    <property type="component" value="Unassembled WGS sequence"/>
</dbReference>